<dbReference type="Proteomes" id="UP000694580">
    <property type="component" value="Chromosome 19"/>
</dbReference>
<keyword evidence="1" id="KW-0732">Signal</keyword>
<dbReference type="SUPFAM" id="SSF47266">
    <property type="entry name" value="4-helical cytokines"/>
    <property type="match status" value="1"/>
</dbReference>
<feature type="chain" id="PRO_5044193720" evidence="1">
    <location>
        <begin position="34"/>
        <end position="226"/>
    </location>
</feature>
<dbReference type="Gene3D" id="1.20.1250.10">
    <property type="match status" value="1"/>
</dbReference>
<evidence type="ECO:0000313" key="2">
    <source>
        <dbReference type="Ensembl" id="ENSDCDP00010050062.1"/>
    </source>
</evidence>
<reference evidence="2 3" key="1">
    <citation type="submission" date="2020-06" db="EMBL/GenBank/DDBJ databases">
        <authorList>
            <consortium name="Wellcome Sanger Institute Data Sharing"/>
        </authorList>
    </citation>
    <scope>NUCLEOTIDE SEQUENCE [LARGE SCALE GENOMIC DNA]</scope>
</reference>
<dbReference type="AlphaFoldDB" id="A0AAY4DX43"/>
<evidence type="ECO:0000313" key="3">
    <source>
        <dbReference type="Proteomes" id="UP000694580"/>
    </source>
</evidence>
<evidence type="ECO:0000256" key="1">
    <source>
        <dbReference type="SAM" id="SignalP"/>
    </source>
</evidence>
<dbReference type="InterPro" id="IPR009079">
    <property type="entry name" value="4_helix_cytokine-like_core"/>
</dbReference>
<reference evidence="2" key="2">
    <citation type="submission" date="2025-08" db="UniProtKB">
        <authorList>
            <consortium name="Ensembl"/>
        </authorList>
    </citation>
    <scope>IDENTIFICATION</scope>
</reference>
<sequence>MPPSSWPSVPPTSRSPRPLLLLLLLLCWRGAGATPLPCVRAPERAPDSDCVARAHDLLRAVRRLVRRVSGDTASAHVARVCPPSFSPTCRRSVASQSDLYSGFNCTEMPAKVRHTATLSTCAPAVSSVNTPHAWDSSGECLVNIRADLEHYGAVLDAYNKSYPTSDLTETVLISLIFHPSSPRNLCKSAEAFNNRVCLCQLAKGFQQRAVTINRALGYLAAGENRT</sequence>
<proteinExistence type="predicted"/>
<dbReference type="Ensembl" id="ENSDCDT00010060480.1">
    <property type="protein sequence ID" value="ENSDCDP00010050062.1"/>
    <property type="gene ID" value="ENSDCDG00010029787.1"/>
</dbReference>
<feature type="signal peptide" evidence="1">
    <location>
        <begin position="1"/>
        <end position="33"/>
    </location>
</feature>
<accession>A0AAY4DX43</accession>
<keyword evidence="3" id="KW-1185">Reference proteome</keyword>
<organism evidence="2 3">
    <name type="scientific">Denticeps clupeoides</name>
    <name type="common">denticle herring</name>
    <dbReference type="NCBI Taxonomy" id="299321"/>
    <lineage>
        <taxon>Eukaryota</taxon>
        <taxon>Metazoa</taxon>
        <taxon>Chordata</taxon>
        <taxon>Craniata</taxon>
        <taxon>Vertebrata</taxon>
        <taxon>Euteleostomi</taxon>
        <taxon>Actinopterygii</taxon>
        <taxon>Neopterygii</taxon>
        <taxon>Teleostei</taxon>
        <taxon>Clupei</taxon>
        <taxon>Clupeiformes</taxon>
        <taxon>Denticipitoidei</taxon>
        <taxon>Denticipitidae</taxon>
        <taxon>Denticeps</taxon>
    </lineage>
</organism>
<reference evidence="2" key="3">
    <citation type="submission" date="2025-09" db="UniProtKB">
        <authorList>
            <consortium name="Ensembl"/>
        </authorList>
    </citation>
    <scope>IDENTIFICATION</scope>
</reference>
<dbReference type="GeneTree" id="ENSGT01060000249377"/>
<protein>
    <submittedName>
        <fullName evidence="2">Uncharacterized protein</fullName>
    </submittedName>
</protein>
<name>A0AAY4DX43_9TELE</name>